<comment type="similarity">
    <text evidence="4">Belongs to the PyrI family.</text>
</comment>
<proteinExistence type="inferred from homology"/>
<dbReference type="InterPro" id="IPR036792">
    <property type="entry name" value="Asp_carbatrfase_reg_C_sf"/>
</dbReference>
<dbReference type="Gene3D" id="2.30.30.20">
    <property type="entry name" value="Aspartate carbamoyltransferase regulatory subunit, C-terminal domain"/>
    <property type="match status" value="1"/>
</dbReference>
<feature type="binding site" evidence="4">
    <location>
        <position position="136"/>
    </location>
    <ligand>
        <name>Zn(2+)</name>
        <dbReference type="ChEBI" id="CHEBI:29105"/>
    </ligand>
</feature>
<dbReference type="InterPro" id="IPR002801">
    <property type="entry name" value="Asp_carbamoylTrfase_reg"/>
</dbReference>
<dbReference type="Pfam" id="PF02748">
    <property type="entry name" value="PyrI_C"/>
    <property type="match status" value="1"/>
</dbReference>
<dbReference type="InterPro" id="IPR036793">
    <property type="entry name" value="Asp_carbatrfase_reg_N_sf"/>
</dbReference>
<evidence type="ECO:0000256" key="1">
    <source>
        <dbReference type="ARBA" id="ARBA00022723"/>
    </source>
</evidence>
<comment type="subunit">
    <text evidence="4">Contains catalytic and regulatory chains.</text>
</comment>
<evidence type="ECO:0000259" key="6">
    <source>
        <dbReference type="Pfam" id="PF02748"/>
    </source>
</evidence>
<feature type="binding site" evidence="4">
    <location>
        <position position="113"/>
    </location>
    <ligand>
        <name>Zn(2+)</name>
        <dbReference type="ChEBI" id="CHEBI:29105"/>
    </ligand>
</feature>
<evidence type="ECO:0000256" key="3">
    <source>
        <dbReference type="ARBA" id="ARBA00022975"/>
    </source>
</evidence>
<keyword evidence="1 4" id="KW-0479">Metal-binding</keyword>
<evidence type="ECO:0000256" key="4">
    <source>
        <dbReference type="HAMAP-Rule" id="MF_00002"/>
    </source>
</evidence>
<dbReference type="EMBL" id="JABZGR010000007">
    <property type="protein sequence ID" value="MBF0970110.1"/>
    <property type="molecule type" value="Genomic_DNA"/>
</dbReference>
<comment type="cofactor">
    <cofactor evidence="4">
        <name>Zn(2+)</name>
        <dbReference type="ChEBI" id="CHEBI:29105"/>
    </cofactor>
    <text evidence="4">Binds 1 zinc ion per subunit.</text>
</comment>
<dbReference type="RefSeq" id="WP_303763332.1">
    <property type="nucleotide sequence ID" value="NZ_JABZGR010000007.1"/>
</dbReference>
<feature type="domain" description="Aspartate carbamoyltransferase regulatory subunit N-terminal" evidence="5">
    <location>
        <begin position="5"/>
        <end position="97"/>
    </location>
</feature>
<dbReference type="PANTHER" id="PTHR35805">
    <property type="entry name" value="ASPARTATE CARBAMOYLTRANSFERASE REGULATORY CHAIN"/>
    <property type="match status" value="1"/>
</dbReference>
<feature type="binding site" evidence="4">
    <location>
        <position position="139"/>
    </location>
    <ligand>
        <name>Zn(2+)</name>
        <dbReference type="ChEBI" id="CHEBI:29105"/>
    </ligand>
</feature>
<dbReference type="GO" id="GO:0006221">
    <property type="term" value="P:pyrimidine nucleotide biosynthetic process"/>
    <property type="evidence" value="ECO:0007669"/>
    <property type="project" value="UniProtKB-UniRule"/>
</dbReference>
<dbReference type="SUPFAM" id="SSF54893">
    <property type="entry name" value="Aspartate carbamoyltransferase, Regulatory-chain, N-terminal domain"/>
    <property type="match status" value="1"/>
</dbReference>
<comment type="caution">
    <text evidence="7">The sequence shown here is derived from an EMBL/GenBank/DDBJ whole genome shotgun (WGS) entry which is preliminary data.</text>
</comment>
<keyword evidence="2 4" id="KW-0862">Zinc</keyword>
<dbReference type="SUPFAM" id="SSF57825">
    <property type="entry name" value="Aspartate carbamoyltransferase, Regulatory-chain, C-terminal domain"/>
    <property type="match status" value="1"/>
</dbReference>
<gene>
    <name evidence="4" type="primary">pyrI</name>
    <name evidence="7" type="ORF">HXK21_03575</name>
</gene>
<dbReference type="Proteomes" id="UP000704068">
    <property type="component" value="Unassembled WGS sequence"/>
</dbReference>
<dbReference type="InterPro" id="IPR020542">
    <property type="entry name" value="Asp_carbamoyltrfase_reg_C"/>
</dbReference>
<feature type="binding site" evidence="4">
    <location>
        <position position="108"/>
    </location>
    <ligand>
        <name>Zn(2+)</name>
        <dbReference type="ChEBI" id="CHEBI:29105"/>
    </ligand>
</feature>
<name>A0A929RVP9_9BACT</name>
<evidence type="ECO:0000259" key="5">
    <source>
        <dbReference type="Pfam" id="PF01948"/>
    </source>
</evidence>
<evidence type="ECO:0000313" key="8">
    <source>
        <dbReference type="Proteomes" id="UP000704068"/>
    </source>
</evidence>
<dbReference type="HAMAP" id="MF_00002">
    <property type="entry name" value="Asp_carb_tr_reg"/>
    <property type="match status" value="1"/>
</dbReference>
<feature type="domain" description="Aspartate carbamoyltransferase regulatory subunit C-terminal" evidence="6">
    <location>
        <begin position="102"/>
        <end position="147"/>
    </location>
</feature>
<dbReference type="GO" id="GO:0006207">
    <property type="term" value="P:'de novo' pyrimidine nucleobase biosynthetic process"/>
    <property type="evidence" value="ECO:0007669"/>
    <property type="project" value="InterPro"/>
</dbReference>
<keyword evidence="3 4" id="KW-0665">Pyrimidine biosynthesis</keyword>
<dbReference type="GO" id="GO:0009347">
    <property type="term" value="C:aspartate carbamoyltransferase complex"/>
    <property type="evidence" value="ECO:0007669"/>
    <property type="project" value="InterPro"/>
</dbReference>
<comment type="function">
    <text evidence="4">Involved in allosteric regulation of aspartate carbamoyltransferase.</text>
</comment>
<evidence type="ECO:0000313" key="7">
    <source>
        <dbReference type="EMBL" id="MBF0970110.1"/>
    </source>
</evidence>
<accession>A0A929RVP9</accession>
<dbReference type="Gene3D" id="3.30.70.140">
    <property type="entry name" value="Aspartate carbamoyltransferase regulatory subunit, N-terminal domain"/>
    <property type="match status" value="1"/>
</dbReference>
<dbReference type="InterPro" id="IPR020545">
    <property type="entry name" value="Asp_carbamoyltransf_reg_N"/>
</dbReference>
<dbReference type="AlphaFoldDB" id="A0A929RVP9"/>
<dbReference type="GO" id="GO:0046872">
    <property type="term" value="F:metal ion binding"/>
    <property type="evidence" value="ECO:0007669"/>
    <property type="project" value="UniProtKB-KW"/>
</dbReference>
<reference evidence="7" key="1">
    <citation type="submission" date="2020-04" db="EMBL/GenBank/DDBJ databases">
        <title>Deep metagenomics examines the oral microbiome during advanced dental caries in children, revealing novel taxa and co-occurrences with host molecules.</title>
        <authorList>
            <person name="Baker J.L."/>
            <person name="Morton J.T."/>
            <person name="Dinis M."/>
            <person name="Alvarez R."/>
            <person name="Tran N.C."/>
            <person name="Knight R."/>
            <person name="Edlund A."/>
        </authorList>
    </citation>
    <scope>NUCLEOTIDE SEQUENCE</scope>
    <source>
        <strain evidence="7">JCVI_34_bin.1</strain>
    </source>
</reference>
<organism evidence="7 8">
    <name type="scientific">Alloprevotella tannerae</name>
    <dbReference type="NCBI Taxonomy" id="76122"/>
    <lineage>
        <taxon>Bacteria</taxon>
        <taxon>Pseudomonadati</taxon>
        <taxon>Bacteroidota</taxon>
        <taxon>Bacteroidia</taxon>
        <taxon>Bacteroidales</taxon>
        <taxon>Prevotellaceae</taxon>
        <taxon>Alloprevotella</taxon>
    </lineage>
</organism>
<protein>
    <recommendedName>
        <fullName evidence="4">Aspartate carbamoyltransferase regulatory chain</fullName>
    </recommendedName>
</protein>
<sequence length="151" mass="17255">MKKELQVAALENGTVIDHIPNDRLSEVVRLLCLETIKDSSIMIGYNLDSHKMGKKSLIKISDHYFSDEELNQLSVIAPHMSLSIIRNFEVAEKRQVELPKELVGIVKCPNHKCITNNEPMQTMFHSIKASKTILQCHYCEKEIDVDEAKFC</sequence>
<dbReference type="Pfam" id="PF01948">
    <property type="entry name" value="PyrI"/>
    <property type="match status" value="1"/>
</dbReference>
<dbReference type="PANTHER" id="PTHR35805:SF1">
    <property type="entry name" value="ASPARTATE CARBAMOYLTRANSFERASE REGULATORY CHAIN"/>
    <property type="match status" value="1"/>
</dbReference>
<evidence type="ECO:0000256" key="2">
    <source>
        <dbReference type="ARBA" id="ARBA00022833"/>
    </source>
</evidence>